<reference evidence="23" key="1">
    <citation type="submission" date="2021-02" db="EMBL/GenBank/DDBJ databases">
        <authorList>
            <person name="Nowell W R."/>
        </authorList>
    </citation>
    <scope>NUCLEOTIDE SEQUENCE</scope>
</reference>
<accession>A0A818P3H8</accession>
<dbReference type="InterPro" id="IPR001508">
    <property type="entry name" value="Iono_Glu_rcpt_met"/>
</dbReference>
<evidence type="ECO:0000259" key="20">
    <source>
        <dbReference type="SMART" id="SM00079"/>
    </source>
</evidence>
<proteinExistence type="predicted"/>
<dbReference type="Gene3D" id="1.10.287.70">
    <property type="match status" value="1"/>
</dbReference>
<dbReference type="EMBL" id="CAJOBD010000206">
    <property type="protein sequence ID" value="CAF3613447.1"/>
    <property type="molecule type" value="Genomic_DNA"/>
</dbReference>
<feature type="domain" description="Ionotropic glutamate receptor C-terminal" evidence="20">
    <location>
        <begin position="460"/>
        <end position="839"/>
    </location>
</feature>
<evidence type="ECO:0000256" key="3">
    <source>
        <dbReference type="ARBA" id="ARBA00022475"/>
    </source>
</evidence>
<dbReference type="FunFam" id="1.10.287.70:FF:000105">
    <property type="entry name" value="Eye-enriched kainate receptor, isoform A"/>
    <property type="match status" value="1"/>
</dbReference>
<feature type="transmembrane region" description="Helical" evidence="18">
    <location>
        <begin position="601"/>
        <end position="621"/>
    </location>
</feature>
<evidence type="ECO:0000313" key="23">
    <source>
        <dbReference type="EMBL" id="CAF3613447.1"/>
    </source>
</evidence>
<comment type="subcellular location">
    <subcellularLocation>
        <location evidence="1">Cell membrane</location>
        <topology evidence="1">Multi-pass membrane protein</topology>
    </subcellularLocation>
    <subcellularLocation>
        <location evidence="14">Postsynaptic cell membrane</location>
    </subcellularLocation>
</comment>
<dbReference type="FunFam" id="3.40.190.10:FF:000087">
    <property type="entry name" value="glutamate receptor 4 isoform X2"/>
    <property type="match status" value="1"/>
</dbReference>
<dbReference type="InterPro" id="IPR001828">
    <property type="entry name" value="ANF_lig-bd_rcpt"/>
</dbReference>
<evidence type="ECO:0000256" key="7">
    <source>
        <dbReference type="ARBA" id="ARBA00023065"/>
    </source>
</evidence>
<evidence type="ECO:0000256" key="13">
    <source>
        <dbReference type="ARBA" id="ARBA00023303"/>
    </source>
</evidence>
<evidence type="ECO:0000313" key="25">
    <source>
        <dbReference type="Proteomes" id="UP000663836"/>
    </source>
</evidence>
<keyword evidence="11" id="KW-0628">Postsynaptic cell membrane</keyword>
<dbReference type="SUPFAM" id="SSF81324">
    <property type="entry name" value="Voltage-gated potassium channels"/>
    <property type="match status" value="1"/>
</dbReference>
<dbReference type="Proteomes" id="UP000663874">
    <property type="component" value="Unassembled WGS sequence"/>
</dbReference>
<evidence type="ECO:0000256" key="10">
    <source>
        <dbReference type="ARBA" id="ARBA00023180"/>
    </source>
</evidence>
<feature type="domain" description="Ionotropic glutamate receptor L-glutamate and glycine-binding" evidence="21">
    <location>
        <begin position="470"/>
        <end position="546"/>
    </location>
</feature>
<evidence type="ECO:0000256" key="14">
    <source>
        <dbReference type="ARBA" id="ARBA00034100"/>
    </source>
</evidence>
<keyword evidence="3" id="KW-1003">Cell membrane</keyword>
<dbReference type="InterPro" id="IPR019594">
    <property type="entry name" value="Glu/Gly-bd"/>
</dbReference>
<dbReference type="GO" id="GO:0045211">
    <property type="term" value="C:postsynaptic membrane"/>
    <property type="evidence" value="ECO:0007669"/>
    <property type="project" value="UniProtKB-SubCell"/>
</dbReference>
<keyword evidence="12" id="KW-1071">Ligand-gated ion channel</keyword>
<organism evidence="23 25">
    <name type="scientific">Rotaria sordida</name>
    <dbReference type="NCBI Taxonomy" id="392033"/>
    <lineage>
        <taxon>Eukaryota</taxon>
        <taxon>Metazoa</taxon>
        <taxon>Spiralia</taxon>
        <taxon>Gnathifera</taxon>
        <taxon>Rotifera</taxon>
        <taxon>Eurotatoria</taxon>
        <taxon>Bdelloidea</taxon>
        <taxon>Philodinida</taxon>
        <taxon>Philodinidae</taxon>
        <taxon>Rotaria</taxon>
    </lineage>
</organism>
<dbReference type="Gene3D" id="3.40.50.2300">
    <property type="match status" value="2"/>
</dbReference>
<evidence type="ECO:0000256" key="4">
    <source>
        <dbReference type="ARBA" id="ARBA00022692"/>
    </source>
</evidence>
<dbReference type="Pfam" id="PF01094">
    <property type="entry name" value="ANF_receptor"/>
    <property type="match status" value="1"/>
</dbReference>
<dbReference type="GO" id="GO:0015276">
    <property type="term" value="F:ligand-gated monoatomic ion channel activity"/>
    <property type="evidence" value="ECO:0007669"/>
    <property type="project" value="InterPro"/>
</dbReference>
<protein>
    <submittedName>
        <fullName evidence="23">Uncharacterized protein</fullName>
    </submittedName>
</protein>
<dbReference type="PRINTS" id="PR00177">
    <property type="entry name" value="NMDARECEPTOR"/>
</dbReference>
<evidence type="ECO:0000256" key="15">
    <source>
        <dbReference type="PIRSR" id="PIRSR601508-1"/>
    </source>
</evidence>
<dbReference type="SMART" id="SM00079">
    <property type="entry name" value="PBPe"/>
    <property type="match status" value="1"/>
</dbReference>
<evidence type="ECO:0000256" key="6">
    <source>
        <dbReference type="ARBA" id="ARBA00023018"/>
    </source>
</evidence>
<evidence type="ECO:0000313" key="22">
    <source>
        <dbReference type="EMBL" id="CAF3541180.1"/>
    </source>
</evidence>
<feature type="disulfide bond" evidence="17">
    <location>
        <begin position="89"/>
        <end position="372"/>
    </location>
</feature>
<keyword evidence="6" id="KW-0770">Synapse</keyword>
<evidence type="ECO:0000256" key="16">
    <source>
        <dbReference type="PIRSR" id="PIRSR601508-2"/>
    </source>
</evidence>
<dbReference type="FunFam" id="3.40.190.10:FF:000024">
    <property type="entry name" value="Glutamate receptor, ionotropic, delta 1"/>
    <property type="match status" value="1"/>
</dbReference>
<gene>
    <name evidence="24" type="ORF">FNK824_LOCUS29564</name>
    <name evidence="23" type="ORF">JBS370_LOCUS4415</name>
    <name evidence="22" type="ORF">OTI717_LOCUS3813</name>
</gene>
<keyword evidence="4 18" id="KW-0812">Transmembrane</keyword>
<comment type="caution">
    <text evidence="23">The sequence shown here is derived from an EMBL/GenBank/DDBJ whole genome shotgun (WGS) entry which is preliminary data.</text>
</comment>
<dbReference type="EMBL" id="CAJOAX010000215">
    <property type="protein sequence ID" value="CAF3541180.1"/>
    <property type="molecule type" value="Genomic_DNA"/>
</dbReference>
<dbReference type="EMBL" id="CAJOBE010008660">
    <property type="protein sequence ID" value="CAF4066535.1"/>
    <property type="molecule type" value="Genomic_DNA"/>
</dbReference>
<keyword evidence="19" id="KW-0732">Signal</keyword>
<dbReference type="InterPro" id="IPR015683">
    <property type="entry name" value="Ionotropic_Glu_rcpt"/>
</dbReference>
<keyword evidence="9" id="KW-0675">Receptor</keyword>
<feature type="binding site" evidence="15">
    <location>
        <position position="775"/>
    </location>
    <ligand>
        <name>L-glutamate</name>
        <dbReference type="ChEBI" id="CHEBI:29985"/>
    </ligand>
</feature>
<evidence type="ECO:0000256" key="18">
    <source>
        <dbReference type="SAM" id="Phobius"/>
    </source>
</evidence>
<dbReference type="InterPro" id="IPR001320">
    <property type="entry name" value="Iontro_rcpt_C"/>
</dbReference>
<feature type="signal peptide" evidence="19">
    <location>
        <begin position="1"/>
        <end position="23"/>
    </location>
</feature>
<name>A0A818P3H8_9BILA</name>
<dbReference type="SUPFAM" id="SSF53822">
    <property type="entry name" value="Periplasmic binding protein-like I"/>
    <property type="match status" value="1"/>
</dbReference>
<evidence type="ECO:0000256" key="2">
    <source>
        <dbReference type="ARBA" id="ARBA00022448"/>
    </source>
</evidence>
<dbReference type="Gene3D" id="3.40.190.10">
    <property type="entry name" value="Periplasmic binding protein-like II"/>
    <property type="match status" value="2"/>
</dbReference>
<evidence type="ECO:0000256" key="1">
    <source>
        <dbReference type="ARBA" id="ARBA00004651"/>
    </source>
</evidence>
<evidence type="ECO:0000256" key="17">
    <source>
        <dbReference type="PIRSR" id="PIRSR601508-3"/>
    </source>
</evidence>
<evidence type="ECO:0000256" key="9">
    <source>
        <dbReference type="ARBA" id="ARBA00023170"/>
    </source>
</evidence>
<evidence type="ECO:0000313" key="24">
    <source>
        <dbReference type="EMBL" id="CAF4066535.1"/>
    </source>
</evidence>
<dbReference type="SMART" id="SM00918">
    <property type="entry name" value="Lig_chan-Glu_bd"/>
    <property type="match status" value="1"/>
</dbReference>
<dbReference type="PANTHER" id="PTHR18966">
    <property type="entry name" value="IONOTROPIC GLUTAMATE RECEPTOR"/>
    <property type="match status" value="1"/>
</dbReference>
<keyword evidence="8 18" id="KW-0472">Membrane</keyword>
<feature type="disulfide bond" evidence="17">
    <location>
        <begin position="788"/>
        <end position="843"/>
    </location>
</feature>
<feature type="transmembrane region" description="Helical" evidence="18">
    <location>
        <begin position="642"/>
        <end position="663"/>
    </location>
</feature>
<feature type="transmembrane region" description="Helical" evidence="18">
    <location>
        <begin position="675"/>
        <end position="697"/>
    </location>
</feature>
<feature type="binding site" evidence="15">
    <location>
        <position position="726"/>
    </location>
    <ligand>
        <name>L-glutamate</name>
        <dbReference type="ChEBI" id="CHEBI:29985"/>
    </ligand>
</feature>
<dbReference type="AlphaFoldDB" id="A0A818P3H8"/>
<evidence type="ECO:0000256" key="8">
    <source>
        <dbReference type="ARBA" id="ARBA00023136"/>
    </source>
</evidence>
<evidence type="ECO:0000256" key="11">
    <source>
        <dbReference type="ARBA" id="ARBA00023257"/>
    </source>
</evidence>
<feature type="binding site" evidence="15">
    <location>
        <position position="557"/>
    </location>
    <ligand>
        <name>L-glutamate</name>
        <dbReference type="ChEBI" id="CHEBI:29985"/>
    </ligand>
</feature>
<dbReference type="Proteomes" id="UP000663823">
    <property type="component" value="Unassembled WGS sequence"/>
</dbReference>
<dbReference type="Proteomes" id="UP000663836">
    <property type="component" value="Unassembled WGS sequence"/>
</dbReference>
<feature type="chain" id="PRO_5036233721" evidence="19">
    <location>
        <begin position="24"/>
        <end position="960"/>
    </location>
</feature>
<evidence type="ECO:0000256" key="5">
    <source>
        <dbReference type="ARBA" id="ARBA00022989"/>
    </source>
</evidence>
<dbReference type="GO" id="GO:0038023">
    <property type="term" value="F:signaling receptor activity"/>
    <property type="evidence" value="ECO:0007669"/>
    <property type="project" value="InterPro"/>
</dbReference>
<sequence length="960" mass="110580">MITNMTYHLFITIIIYLFTSVQTQTNIPIGWFVDDTTSNDINGQVFSTALSAAMNLTDKFTWPKDQYSFQAVYQNVSNDNIYSGFHRICNRLESGAIGSISSIDIQKTHLLESFMTRLHISMISLNSFNYNKPEFHTLTKIYHLAMKIDLLPALAAFIKRYKVTTLYYIVEGEEAFSRFQAMMVTQARDKSYDILDLQVRRLVDIQNNNHTRNLLQTVEIKDRGSKEERYIVLDLNYIDSYIKLLLQFDEIYETYSGYEKFFPITIRHHGMTTPHYHYILMSLEVDRIDMRFFRYGGVNVTYFSPKSFYRMDSTIDPATTNRLSLPSFEKKALADALSIYMRAIMTLDDMTRTEILHPSDTDDSFGHLKIQCRVKTKNPPHETFGEQLFNIMKTISFEGYTGHITFNEYGERTNYTLNVYQVTMNKLPRNVGNFTHDQFFMDDLKVFEGRQAHDFDKERERIITTILDEPFTMLNETVLGNLTASDAAGRFFTFDQLYGYCIDLARLICEKKLEIRCKFRIVKDNAFGNKPPNDQPWNGMIGELVRHEADLAVAPLTITSQRESVVDFSKPWMNLGISILISKPEKPKPGVFSFTAPLSNDIWMCVTFAYIGVSVILFLVSRFSPYEWSIEDETTPQLSNKFSILNTLFFALAAFMQQGVDFIPRSISGRLVASVWWYFSMILVSSYTANLAAFLTVQRMVIPIESVEELSRSTEIKYGILRGGSTQTFFEKSDVKVFQRMWANMQQSDDVLVKSNEEGISKVRKSRGKYAFLLESIKNEYTNERAPCDTMKIGSNLDSKGYGIATPVGSELREAINIAVLEMSEDGTLNSLKRRWWYDRSECYSGSTKESKQSNALNLANVAGIFYILIGGLALAMTIAILEFFIKANIEAKQTKNNIFDVMKRNMRLSITGIDWEETAPEEYMYKYPVQENFHSSDPLFDEHNRISSHNRLNGNHSQV</sequence>
<feature type="binding site" evidence="15">
    <location>
        <position position="562"/>
    </location>
    <ligand>
        <name>L-glutamate</name>
        <dbReference type="ChEBI" id="CHEBI:29985"/>
    </ligand>
</feature>
<keyword evidence="13" id="KW-0407">Ion channel</keyword>
<keyword evidence="5 18" id="KW-1133">Transmembrane helix</keyword>
<feature type="binding site" evidence="15">
    <location>
        <position position="725"/>
    </location>
    <ligand>
        <name>L-glutamate</name>
        <dbReference type="ChEBI" id="CHEBI:29985"/>
    </ligand>
</feature>
<keyword evidence="7" id="KW-0406">Ion transport</keyword>
<feature type="transmembrane region" description="Helical" evidence="18">
    <location>
        <begin position="859"/>
        <end position="886"/>
    </location>
</feature>
<dbReference type="Pfam" id="PF00060">
    <property type="entry name" value="Lig_chan"/>
    <property type="match status" value="1"/>
</dbReference>
<evidence type="ECO:0000256" key="19">
    <source>
        <dbReference type="SAM" id="SignalP"/>
    </source>
</evidence>
<keyword evidence="10" id="KW-0325">Glycoprotein</keyword>
<keyword evidence="2" id="KW-0813">Transport</keyword>
<dbReference type="Pfam" id="PF10613">
    <property type="entry name" value="Lig_chan-Glu_bd"/>
    <property type="match status" value="1"/>
</dbReference>
<dbReference type="InterPro" id="IPR028082">
    <property type="entry name" value="Peripla_BP_I"/>
</dbReference>
<feature type="site" description="Crucial to convey clamshell closure to channel opening" evidence="16">
    <location>
        <position position="704"/>
    </location>
</feature>
<keyword evidence="17" id="KW-1015">Disulfide bond</keyword>
<evidence type="ECO:0000256" key="12">
    <source>
        <dbReference type="ARBA" id="ARBA00023286"/>
    </source>
</evidence>
<evidence type="ECO:0000259" key="21">
    <source>
        <dbReference type="SMART" id="SM00918"/>
    </source>
</evidence>
<dbReference type="SUPFAM" id="SSF53850">
    <property type="entry name" value="Periplasmic binding protein-like II"/>
    <property type="match status" value="1"/>
</dbReference>
<feature type="binding site" evidence="15">
    <location>
        <position position="555"/>
    </location>
    <ligand>
        <name>L-glutamate</name>
        <dbReference type="ChEBI" id="CHEBI:29985"/>
    </ligand>
</feature>